<feature type="transmembrane region" description="Helical" evidence="2">
    <location>
        <begin position="220"/>
        <end position="239"/>
    </location>
</feature>
<dbReference type="AlphaFoldDB" id="A0AAE1JSR3"/>
<evidence type="ECO:0008006" key="5">
    <source>
        <dbReference type="Google" id="ProtNLM"/>
    </source>
</evidence>
<sequence>MAANAREARRRKILERGSDRLALITGWTHTLQPPPPPSYAQPSGDDADSLSQPLIADDQAIRPLVSYPNTTLSPQGEAEESDPILLKAEPATDPYHSSAYNGRSQTPLHEFEQQNGISSLPTSVVEQVQQLPGSSVFTSEVNQVQPPPDSSVHTAGTEQQSWFQSRDTKFFTPGEISSAITASRITRLCCSICVALLVVLSYLGFPLLDSRYVKSVLSFRPLYLVLVTNVTVVAVQLFTGKQRRVAGRQNEISSDGDDWVEHLSRALEAGLVMRNVMDAMFMDCASYAIVVICGLSFL</sequence>
<feature type="transmembrane region" description="Helical" evidence="2">
    <location>
        <begin position="188"/>
        <end position="208"/>
    </location>
</feature>
<dbReference type="PANTHER" id="PTHR35469">
    <property type="entry name" value="TRANSMEMBRANE PROTEIN"/>
    <property type="match status" value="1"/>
</dbReference>
<evidence type="ECO:0000256" key="1">
    <source>
        <dbReference type="SAM" id="MobiDB-lite"/>
    </source>
</evidence>
<dbReference type="Proteomes" id="UP001293593">
    <property type="component" value="Unassembled WGS sequence"/>
</dbReference>
<keyword evidence="2" id="KW-0472">Membrane</keyword>
<dbReference type="EMBL" id="JAWXYG010000004">
    <property type="protein sequence ID" value="KAK4274321.1"/>
    <property type="molecule type" value="Genomic_DNA"/>
</dbReference>
<proteinExistence type="predicted"/>
<name>A0AAE1JSR3_9FABA</name>
<protein>
    <recommendedName>
        <fullName evidence="5">Transmembrane protein</fullName>
    </recommendedName>
</protein>
<keyword evidence="2" id="KW-0812">Transmembrane</keyword>
<organism evidence="3 4">
    <name type="scientific">Acacia crassicarpa</name>
    <name type="common">northern wattle</name>
    <dbReference type="NCBI Taxonomy" id="499986"/>
    <lineage>
        <taxon>Eukaryota</taxon>
        <taxon>Viridiplantae</taxon>
        <taxon>Streptophyta</taxon>
        <taxon>Embryophyta</taxon>
        <taxon>Tracheophyta</taxon>
        <taxon>Spermatophyta</taxon>
        <taxon>Magnoliopsida</taxon>
        <taxon>eudicotyledons</taxon>
        <taxon>Gunneridae</taxon>
        <taxon>Pentapetalae</taxon>
        <taxon>rosids</taxon>
        <taxon>fabids</taxon>
        <taxon>Fabales</taxon>
        <taxon>Fabaceae</taxon>
        <taxon>Caesalpinioideae</taxon>
        <taxon>mimosoid clade</taxon>
        <taxon>Acacieae</taxon>
        <taxon>Acacia</taxon>
    </lineage>
</organism>
<evidence type="ECO:0000256" key="2">
    <source>
        <dbReference type="SAM" id="Phobius"/>
    </source>
</evidence>
<gene>
    <name evidence="3" type="ORF">QN277_017558</name>
</gene>
<keyword evidence="2" id="KW-1133">Transmembrane helix</keyword>
<reference evidence="3" key="1">
    <citation type="submission" date="2023-10" db="EMBL/GenBank/DDBJ databases">
        <title>Chromosome-level genome of the transformable northern wattle, Acacia crassicarpa.</title>
        <authorList>
            <person name="Massaro I."/>
            <person name="Sinha N.R."/>
            <person name="Poethig S."/>
            <person name="Leichty A.R."/>
        </authorList>
    </citation>
    <scope>NUCLEOTIDE SEQUENCE</scope>
    <source>
        <strain evidence="3">Acra3RX</strain>
        <tissue evidence="3">Leaf</tissue>
    </source>
</reference>
<evidence type="ECO:0000313" key="4">
    <source>
        <dbReference type="Proteomes" id="UP001293593"/>
    </source>
</evidence>
<feature type="region of interest" description="Disordered" evidence="1">
    <location>
        <begin position="25"/>
        <end position="81"/>
    </location>
</feature>
<dbReference type="PANTHER" id="PTHR35469:SF4">
    <property type="entry name" value="TRANSMEMBRANE PROTEIN"/>
    <property type="match status" value="1"/>
</dbReference>
<comment type="caution">
    <text evidence="3">The sequence shown here is derived from an EMBL/GenBank/DDBJ whole genome shotgun (WGS) entry which is preliminary data.</text>
</comment>
<keyword evidence="4" id="KW-1185">Reference proteome</keyword>
<accession>A0AAE1JSR3</accession>
<evidence type="ECO:0000313" key="3">
    <source>
        <dbReference type="EMBL" id="KAK4274321.1"/>
    </source>
</evidence>